<accession>A0A2T3JRY8</accession>
<dbReference type="EMBL" id="PYMP01000010">
    <property type="protein sequence ID" value="PSU51841.1"/>
    <property type="molecule type" value="Genomic_DNA"/>
</dbReference>
<evidence type="ECO:0000313" key="3">
    <source>
        <dbReference type="Proteomes" id="UP000241405"/>
    </source>
</evidence>
<dbReference type="Proteomes" id="UP000241618">
    <property type="component" value="Unassembled WGS sequence"/>
</dbReference>
<comment type="caution">
    <text evidence="2">The sequence shown here is derived from an EMBL/GenBank/DDBJ whole genome shotgun (WGS) entry which is preliminary data.</text>
</comment>
<sequence length="77" mass="8727">MFWSIPIKSKFSNPLDLIYIKKVFFASNGVAQTWISAMLVCNAIRHKEAAEENEPQPLWVDKQWAKFANAAGKADKS</sequence>
<evidence type="ECO:0000313" key="4">
    <source>
        <dbReference type="Proteomes" id="UP000241618"/>
    </source>
</evidence>
<reference evidence="3 4" key="1">
    <citation type="submission" date="2018-03" db="EMBL/GenBank/DDBJ databases">
        <title>Whole genome sequencing of Histamine producing bacteria.</title>
        <authorList>
            <person name="Butler K."/>
        </authorList>
    </citation>
    <scope>NUCLEOTIDE SEQUENCE [LARGE SCALE GENOMIC DNA]</scope>
    <source>
        <strain evidence="2 4">FS-6.1</strain>
        <strain evidence="1 3">FS-6.2</strain>
    </source>
</reference>
<evidence type="ECO:0000313" key="1">
    <source>
        <dbReference type="EMBL" id="PSU24826.1"/>
    </source>
</evidence>
<gene>
    <name evidence="2" type="ORF">C9J18_11900</name>
    <name evidence="1" type="ORF">CTM96_11385</name>
</gene>
<evidence type="ECO:0000313" key="2">
    <source>
        <dbReference type="EMBL" id="PSU51841.1"/>
    </source>
</evidence>
<dbReference type="Proteomes" id="UP000241405">
    <property type="component" value="Unassembled WGS sequence"/>
</dbReference>
<keyword evidence="3" id="KW-1185">Reference proteome</keyword>
<proteinExistence type="predicted"/>
<organism evidence="2 4">
    <name type="scientific">Photobacterium phosphoreum</name>
    <dbReference type="NCBI Taxonomy" id="659"/>
    <lineage>
        <taxon>Bacteria</taxon>
        <taxon>Pseudomonadati</taxon>
        <taxon>Pseudomonadota</taxon>
        <taxon>Gammaproteobacteria</taxon>
        <taxon>Vibrionales</taxon>
        <taxon>Vibrionaceae</taxon>
        <taxon>Photobacterium</taxon>
    </lineage>
</organism>
<dbReference type="AlphaFoldDB" id="A0A2T3JRY8"/>
<dbReference type="EMBL" id="PYMO01000010">
    <property type="protein sequence ID" value="PSU24826.1"/>
    <property type="molecule type" value="Genomic_DNA"/>
</dbReference>
<name>A0A2T3JRY8_PHOPO</name>
<protein>
    <submittedName>
        <fullName evidence="2">Uncharacterized protein</fullName>
    </submittedName>
</protein>